<evidence type="ECO:0000313" key="2">
    <source>
        <dbReference type="Proteomes" id="UP001174934"/>
    </source>
</evidence>
<keyword evidence="2" id="KW-1185">Reference proteome</keyword>
<dbReference type="Proteomes" id="UP001174934">
    <property type="component" value="Unassembled WGS sequence"/>
</dbReference>
<reference evidence="1" key="1">
    <citation type="submission" date="2023-06" db="EMBL/GenBank/DDBJ databases">
        <title>Genome-scale phylogeny and comparative genomics of the fungal order Sordariales.</title>
        <authorList>
            <consortium name="Lawrence Berkeley National Laboratory"/>
            <person name="Hensen N."/>
            <person name="Bonometti L."/>
            <person name="Westerberg I."/>
            <person name="Brannstrom I.O."/>
            <person name="Guillou S."/>
            <person name="Cros-Aarteil S."/>
            <person name="Calhoun S."/>
            <person name="Haridas S."/>
            <person name="Kuo A."/>
            <person name="Mondo S."/>
            <person name="Pangilinan J."/>
            <person name="Riley R."/>
            <person name="LaButti K."/>
            <person name="Andreopoulos B."/>
            <person name="Lipzen A."/>
            <person name="Chen C."/>
            <person name="Yanf M."/>
            <person name="Daum C."/>
            <person name="Ng V."/>
            <person name="Clum A."/>
            <person name="Steindorff A."/>
            <person name="Ohm R."/>
            <person name="Martin F."/>
            <person name="Silar P."/>
            <person name="Natvig D."/>
            <person name="Lalanne C."/>
            <person name="Gautier V."/>
            <person name="Ament-velasquez S.L."/>
            <person name="Kruys A."/>
            <person name="Hutchinson M.I."/>
            <person name="Powell A.J."/>
            <person name="Barry K."/>
            <person name="Miller A.N."/>
            <person name="Grigoriev I.V."/>
            <person name="Debuchy R."/>
            <person name="Gladieux P."/>
            <person name="Thoren M.H."/>
            <person name="Johannesson H."/>
        </authorList>
    </citation>
    <scope>NUCLEOTIDE SEQUENCE</scope>
    <source>
        <strain evidence="1">SMH3391-2</strain>
    </source>
</reference>
<name>A0AA39WIL8_9PEZI</name>
<evidence type="ECO:0000313" key="1">
    <source>
        <dbReference type="EMBL" id="KAK0616082.1"/>
    </source>
</evidence>
<organism evidence="1 2">
    <name type="scientific">Bombardia bombarda</name>
    <dbReference type="NCBI Taxonomy" id="252184"/>
    <lineage>
        <taxon>Eukaryota</taxon>
        <taxon>Fungi</taxon>
        <taxon>Dikarya</taxon>
        <taxon>Ascomycota</taxon>
        <taxon>Pezizomycotina</taxon>
        <taxon>Sordariomycetes</taxon>
        <taxon>Sordariomycetidae</taxon>
        <taxon>Sordariales</taxon>
        <taxon>Lasiosphaeriaceae</taxon>
        <taxon>Bombardia</taxon>
    </lineage>
</organism>
<dbReference type="EMBL" id="JAULSR010000006">
    <property type="protein sequence ID" value="KAK0616082.1"/>
    <property type="molecule type" value="Genomic_DNA"/>
</dbReference>
<accession>A0AA39WIL8</accession>
<sequence length="104" mass="11350">MPILLLRWAAIHSFLFFVSHFFFSPLTATSYQLQLHLPQEVYARTVPSSFQLPGAGRLALPVGHTQPPQDSTAHVSHGETARFGISRLGTFGPFLPSQAFGSVG</sequence>
<dbReference type="AlphaFoldDB" id="A0AA39WIL8"/>
<proteinExistence type="predicted"/>
<gene>
    <name evidence="1" type="ORF">B0T17DRAFT_367440</name>
</gene>
<comment type="caution">
    <text evidence="1">The sequence shown here is derived from an EMBL/GenBank/DDBJ whole genome shotgun (WGS) entry which is preliminary data.</text>
</comment>
<protein>
    <submittedName>
        <fullName evidence="1">Uncharacterized protein</fullName>
    </submittedName>
</protein>